<comment type="pathway">
    <text evidence="2">Glycolipid biosynthesis; glycosylphosphatidylinositol-anchor biosynthesis.</text>
</comment>
<dbReference type="PANTHER" id="PTHR12468">
    <property type="entry name" value="GPI MANNOSYLTRANSFERASE 2"/>
    <property type="match status" value="1"/>
</dbReference>
<keyword evidence="4" id="KW-0328">Glycosyltransferase</keyword>
<organism evidence="11">
    <name type="scientific">Desulfacinum infernum</name>
    <dbReference type="NCBI Taxonomy" id="35837"/>
    <lineage>
        <taxon>Bacteria</taxon>
        <taxon>Pseudomonadati</taxon>
        <taxon>Thermodesulfobacteriota</taxon>
        <taxon>Syntrophobacteria</taxon>
        <taxon>Syntrophobacterales</taxon>
        <taxon>Syntrophobacteraceae</taxon>
        <taxon>Desulfacinum</taxon>
    </lineage>
</organism>
<evidence type="ECO:0000256" key="10">
    <source>
        <dbReference type="SAM" id="Phobius"/>
    </source>
</evidence>
<dbReference type="AlphaFoldDB" id="A0A832A5U3"/>
<comment type="subcellular location">
    <subcellularLocation>
        <location evidence="1">Endoplasmic reticulum membrane</location>
        <topology evidence="1">Multi-pass membrane protein</topology>
    </subcellularLocation>
</comment>
<evidence type="ECO:0000313" key="11">
    <source>
        <dbReference type="EMBL" id="HFK98172.1"/>
    </source>
</evidence>
<dbReference type="EMBL" id="DSTK01000037">
    <property type="protein sequence ID" value="HFK98172.1"/>
    <property type="molecule type" value="Genomic_DNA"/>
</dbReference>
<keyword evidence="6 10" id="KW-0812">Transmembrane</keyword>
<evidence type="ECO:0000256" key="6">
    <source>
        <dbReference type="ARBA" id="ARBA00022692"/>
    </source>
</evidence>
<feature type="transmembrane region" description="Helical" evidence="10">
    <location>
        <begin position="117"/>
        <end position="139"/>
    </location>
</feature>
<dbReference type="PROSITE" id="PS51257">
    <property type="entry name" value="PROKAR_LIPOPROTEIN"/>
    <property type="match status" value="1"/>
</dbReference>
<evidence type="ECO:0000256" key="7">
    <source>
        <dbReference type="ARBA" id="ARBA00022824"/>
    </source>
</evidence>
<feature type="transmembrane region" description="Helical" evidence="10">
    <location>
        <begin position="209"/>
        <end position="230"/>
    </location>
</feature>
<dbReference type="GO" id="GO:0004376">
    <property type="term" value="F:GPI mannosyltransferase activity"/>
    <property type="evidence" value="ECO:0007669"/>
    <property type="project" value="InterPro"/>
</dbReference>
<feature type="transmembrane region" description="Helical" evidence="10">
    <location>
        <begin position="305"/>
        <end position="321"/>
    </location>
</feature>
<proteinExistence type="predicted"/>
<comment type="caution">
    <text evidence="11">The sequence shown here is derived from an EMBL/GenBank/DDBJ whole genome shotgun (WGS) entry which is preliminary data.</text>
</comment>
<dbReference type="GO" id="GO:0031501">
    <property type="term" value="C:mannosyltransferase complex"/>
    <property type="evidence" value="ECO:0007669"/>
    <property type="project" value="TreeGrafter"/>
</dbReference>
<protein>
    <recommendedName>
        <fullName evidence="12">Glycosyltransferase RgtA/B/C/D-like domain-containing protein</fullName>
    </recommendedName>
</protein>
<evidence type="ECO:0000256" key="8">
    <source>
        <dbReference type="ARBA" id="ARBA00022989"/>
    </source>
</evidence>
<evidence type="ECO:0000256" key="5">
    <source>
        <dbReference type="ARBA" id="ARBA00022679"/>
    </source>
</evidence>
<evidence type="ECO:0008006" key="12">
    <source>
        <dbReference type="Google" id="ProtNLM"/>
    </source>
</evidence>
<feature type="transmembrane region" description="Helical" evidence="10">
    <location>
        <begin position="86"/>
        <end position="105"/>
    </location>
</feature>
<evidence type="ECO:0000256" key="2">
    <source>
        <dbReference type="ARBA" id="ARBA00004687"/>
    </source>
</evidence>
<dbReference type="GO" id="GO:0006506">
    <property type="term" value="P:GPI anchor biosynthetic process"/>
    <property type="evidence" value="ECO:0007669"/>
    <property type="project" value="UniProtKB-UniPathway"/>
</dbReference>
<name>A0A832A5U3_9BACT</name>
<gene>
    <name evidence="11" type="ORF">ENS06_12740</name>
</gene>
<feature type="transmembrane region" description="Helical" evidence="10">
    <location>
        <begin position="281"/>
        <end position="299"/>
    </location>
</feature>
<evidence type="ECO:0000256" key="4">
    <source>
        <dbReference type="ARBA" id="ARBA00022676"/>
    </source>
</evidence>
<feature type="transmembrane region" description="Helical" evidence="10">
    <location>
        <begin position="333"/>
        <end position="351"/>
    </location>
</feature>
<dbReference type="UniPathway" id="UPA00196"/>
<keyword evidence="5" id="KW-0808">Transferase</keyword>
<feature type="transmembrane region" description="Helical" evidence="10">
    <location>
        <begin position="357"/>
        <end position="373"/>
    </location>
</feature>
<reference evidence="11" key="1">
    <citation type="journal article" date="2020" name="mSystems">
        <title>Genome- and Community-Level Interaction Insights into Carbon Utilization and Element Cycling Functions of Hydrothermarchaeota in Hydrothermal Sediment.</title>
        <authorList>
            <person name="Zhou Z."/>
            <person name="Liu Y."/>
            <person name="Xu W."/>
            <person name="Pan J."/>
            <person name="Luo Z.H."/>
            <person name="Li M."/>
        </authorList>
    </citation>
    <scope>NUCLEOTIDE SEQUENCE [LARGE SCALE GENOMIC DNA]</scope>
    <source>
        <strain evidence="11">SpSt-456</strain>
    </source>
</reference>
<keyword evidence="9 10" id="KW-0472">Membrane</keyword>
<dbReference type="PANTHER" id="PTHR12468:SF2">
    <property type="entry name" value="GPI MANNOSYLTRANSFERASE 2"/>
    <property type="match status" value="1"/>
</dbReference>
<keyword evidence="3" id="KW-0337">GPI-anchor biosynthesis</keyword>
<dbReference type="GO" id="GO:0016020">
    <property type="term" value="C:membrane"/>
    <property type="evidence" value="ECO:0007669"/>
    <property type="project" value="GOC"/>
</dbReference>
<evidence type="ECO:0000256" key="1">
    <source>
        <dbReference type="ARBA" id="ARBA00004477"/>
    </source>
</evidence>
<keyword evidence="7" id="KW-0256">Endoplasmic reticulum</keyword>
<sequence>MKDERSFIWPTLVFGCALGYFLFLRYRVLENPAALYPWDVAWYRDIIENGYRFDGNLFRNQNVAFMPLYPSIAAFLKTLLRIQNTSIAMTAASSLLTYGTCLTFYRTVAFLHGRRVALSAVALFLAFPYSFFLFCGYAEPAFTLCTMLFFHALLVSRRLWMAATLASLSALAKQIGIVLIGLYLLFLLHCFCKDFSKKQSLGNNRWLQAFIKTFPTLWAGLAVWTLYLYIRFDDPLLFNNILVSWTMTTSPMSLSPSRLLDSLSNMLYSLIIAIQYGKDSVSFAYLLALGSFFCILWATIRKMNLYFVLYALLLFAFNVCFRPNTMNPDLGRYMLLNFPFFVSVPFVLDTLSGRNKYVYWIGLAFIVIFFMKYQQDFIELFYHSQWVS</sequence>
<feature type="transmembrane region" description="Helical" evidence="10">
    <location>
        <begin position="159"/>
        <end position="188"/>
    </location>
</feature>
<feature type="transmembrane region" description="Helical" evidence="10">
    <location>
        <begin position="7"/>
        <end position="26"/>
    </location>
</feature>
<keyword evidence="8 10" id="KW-1133">Transmembrane helix</keyword>
<dbReference type="GO" id="GO:0000009">
    <property type="term" value="F:alpha-1,6-mannosyltransferase activity"/>
    <property type="evidence" value="ECO:0007669"/>
    <property type="project" value="InterPro"/>
</dbReference>
<evidence type="ECO:0000256" key="3">
    <source>
        <dbReference type="ARBA" id="ARBA00022502"/>
    </source>
</evidence>
<evidence type="ECO:0000256" key="9">
    <source>
        <dbReference type="ARBA" id="ARBA00023136"/>
    </source>
</evidence>
<accession>A0A832A5U3</accession>
<dbReference type="InterPro" id="IPR007315">
    <property type="entry name" value="PIG-V/Gpi18"/>
</dbReference>